<dbReference type="GO" id="GO:0055085">
    <property type="term" value="P:transmembrane transport"/>
    <property type="evidence" value="ECO:0007669"/>
    <property type="project" value="InterPro"/>
</dbReference>
<keyword evidence="8" id="KW-1185">Reference proteome</keyword>
<feature type="binding site" evidence="4">
    <location>
        <position position="177"/>
    </location>
    <ligand>
        <name>substrate</name>
    </ligand>
</feature>
<feature type="signal peptide" evidence="6">
    <location>
        <begin position="1"/>
        <end position="26"/>
    </location>
</feature>
<dbReference type="Gene3D" id="3.40.190.10">
    <property type="entry name" value="Periplasmic binding protein-like II"/>
    <property type="match status" value="1"/>
</dbReference>
<dbReference type="AlphaFoldDB" id="A0A7W9BMG3"/>
<feature type="binding site" evidence="4">
    <location>
        <position position="156"/>
    </location>
    <ligand>
        <name>substrate</name>
    </ligand>
</feature>
<dbReference type="Pfam" id="PF03480">
    <property type="entry name" value="DctP"/>
    <property type="match status" value="1"/>
</dbReference>
<name>A0A7W9BMG3_9RHOB</name>
<feature type="binding site" evidence="5">
    <location>
        <position position="215"/>
    </location>
    <ligand>
        <name>Na(+)</name>
        <dbReference type="ChEBI" id="CHEBI:29101"/>
    </ligand>
</feature>
<dbReference type="CDD" id="cd13604">
    <property type="entry name" value="PBP2_TRAP_ketoacid_lactate_like"/>
    <property type="match status" value="1"/>
</dbReference>
<dbReference type="InterPro" id="IPR038404">
    <property type="entry name" value="TRAP_DctP_sf"/>
</dbReference>
<accession>A0A7W9BMG3</accession>
<dbReference type="InterPro" id="IPR026289">
    <property type="entry name" value="SBP_TakP-like"/>
</dbReference>
<reference evidence="7 8" key="1">
    <citation type="submission" date="2020-08" db="EMBL/GenBank/DDBJ databases">
        <title>Genomic Encyclopedia of Type Strains, Phase IV (KMG-IV): sequencing the most valuable type-strain genomes for metagenomic binning, comparative biology and taxonomic classification.</title>
        <authorList>
            <person name="Goeker M."/>
        </authorList>
    </citation>
    <scope>NUCLEOTIDE SEQUENCE [LARGE SCALE GENOMIC DNA]</scope>
    <source>
        <strain evidence="7 8">DSM 101064</strain>
    </source>
</reference>
<dbReference type="GO" id="GO:0042597">
    <property type="term" value="C:periplasmic space"/>
    <property type="evidence" value="ECO:0007669"/>
    <property type="project" value="UniProtKB-SubCell"/>
</dbReference>
<comment type="caution">
    <text evidence="7">The sequence shown here is derived from an EMBL/GenBank/DDBJ whole genome shotgun (WGS) entry which is preliminary data.</text>
</comment>
<dbReference type="Gene3D" id="3.40.190.170">
    <property type="entry name" value="Bacterial extracellular solute-binding protein, family 7"/>
    <property type="match status" value="1"/>
</dbReference>
<evidence type="ECO:0000313" key="8">
    <source>
        <dbReference type="Proteomes" id="UP000535415"/>
    </source>
</evidence>
<evidence type="ECO:0000256" key="2">
    <source>
        <dbReference type="ARBA" id="ARBA00022729"/>
    </source>
</evidence>
<gene>
    <name evidence="7" type="ORF">FHS72_002868</name>
</gene>
<dbReference type="NCBIfam" id="NF037995">
    <property type="entry name" value="TRAP_S1"/>
    <property type="match status" value="1"/>
</dbReference>
<protein>
    <submittedName>
        <fullName evidence="7">TRAP-type mannitol/chloroaromatic compound transport system substrate-binding protein</fullName>
    </submittedName>
</protein>
<keyword evidence="3" id="KW-0574">Periplasm</keyword>
<dbReference type="GO" id="GO:0046872">
    <property type="term" value="F:metal ion binding"/>
    <property type="evidence" value="ECO:0007669"/>
    <property type="project" value="UniProtKB-KW"/>
</dbReference>
<dbReference type="PANTHER" id="PTHR33376:SF5">
    <property type="entry name" value="EXTRACYTOPLASMIC SOLUTE RECEPTOR PROTEIN"/>
    <property type="match status" value="1"/>
</dbReference>
<keyword evidence="5" id="KW-0479">Metal-binding</keyword>
<evidence type="ECO:0000256" key="6">
    <source>
        <dbReference type="SAM" id="SignalP"/>
    </source>
</evidence>
<feature type="chain" id="PRO_5030525880" evidence="6">
    <location>
        <begin position="27"/>
        <end position="363"/>
    </location>
</feature>
<evidence type="ECO:0000256" key="5">
    <source>
        <dbReference type="PIRSR" id="PIRSR039026-2"/>
    </source>
</evidence>
<dbReference type="Proteomes" id="UP000535415">
    <property type="component" value="Unassembled WGS sequence"/>
</dbReference>
<dbReference type="GO" id="GO:0031317">
    <property type="term" value="C:tripartite ATP-independent periplasmic transporter complex"/>
    <property type="evidence" value="ECO:0007669"/>
    <property type="project" value="InterPro"/>
</dbReference>
<sequence length="363" mass="39655">MLNKVKGLSAAMAGLTLVAAAAPATAQEVQDVRWAVPISFSSNLTALGDALPWVAERVSAASGGKITFQVFEPNQMIPALAVFESVATGQIDAGYSWMGYERGQVPASALFGATPFGLEPAQFTAWMYQAGGNELLEELFEPYNVHPILCGVISPEAAGWFKFPIESVDQLEGLKFRAAGLGGEIMKEVGMSVTVLPGGELYQALETGVLDATEFSLPTVDEQLGFYQVAKYYHLPGWHQPSTSQYLYVNGDVWRDLNTTTQALIENSCMAGVTYAMARAEALQGAVLQKFETEHGVEARQLPDEVLQKFRDATAVVMDRESEADEMFDKVYSSMMAFQEENAVWSSVAYLPRDWKWENAPAE</sequence>
<evidence type="ECO:0000256" key="4">
    <source>
        <dbReference type="PIRSR" id="PIRSR039026-1"/>
    </source>
</evidence>
<keyword evidence="2 6" id="KW-0732">Signal</keyword>
<dbReference type="PANTHER" id="PTHR33376">
    <property type="match status" value="1"/>
</dbReference>
<evidence type="ECO:0000313" key="7">
    <source>
        <dbReference type="EMBL" id="MBB5723228.1"/>
    </source>
</evidence>
<dbReference type="EMBL" id="JACIJM010000009">
    <property type="protein sequence ID" value="MBB5723228.1"/>
    <property type="molecule type" value="Genomic_DNA"/>
</dbReference>
<feature type="binding site" evidence="5">
    <location>
        <position position="214"/>
    </location>
    <ligand>
        <name>substrate</name>
    </ligand>
</feature>
<dbReference type="PIRSF" id="PIRSF039026">
    <property type="entry name" value="SiaP"/>
    <property type="match status" value="1"/>
</dbReference>
<comment type="subcellular location">
    <subcellularLocation>
        <location evidence="1">Periplasm</location>
    </subcellularLocation>
</comment>
<proteinExistence type="predicted"/>
<evidence type="ECO:0000256" key="1">
    <source>
        <dbReference type="ARBA" id="ARBA00004418"/>
    </source>
</evidence>
<evidence type="ECO:0000256" key="3">
    <source>
        <dbReference type="ARBA" id="ARBA00022764"/>
    </source>
</evidence>
<feature type="binding site" evidence="5">
    <location>
        <position position="240"/>
    </location>
    <ligand>
        <name>substrate</name>
    </ligand>
</feature>
<organism evidence="7 8">
    <name type="scientific">Yoonia ponticola</name>
    <dbReference type="NCBI Taxonomy" id="1524255"/>
    <lineage>
        <taxon>Bacteria</taxon>
        <taxon>Pseudomonadati</taxon>
        <taxon>Pseudomonadota</taxon>
        <taxon>Alphaproteobacteria</taxon>
        <taxon>Rhodobacterales</taxon>
        <taxon>Paracoccaceae</taxon>
        <taxon>Yoonia</taxon>
    </lineage>
</organism>
<dbReference type="RefSeq" id="WP_183530255.1">
    <property type="nucleotide sequence ID" value="NZ_JACIJM010000009.1"/>
</dbReference>
<dbReference type="InterPro" id="IPR018389">
    <property type="entry name" value="DctP_fam"/>
</dbReference>